<feature type="compositionally biased region" description="Basic residues" evidence="1">
    <location>
        <begin position="202"/>
        <end position="218"/>
    </location>
</feature>
<sequence length="228" mass="25076">MSLLSGIGGSCLETEKVTSETRRDSSISLEDDAYKRHVPERVKPSLVSFNLRIFDEPQGTSAELDCLPPPSPASLPSVVAPMDVYLRREDSHEYRMMRFSGCIPSQDKLASEPRDVSPETSSWEVVKDPECGRDTPDTPALSPKSTPVRPTKVPESDSDISELALSVDSQPLSEDTEAYREAVAEYQLASKRSICGGDAASKRPRTCRDARKKSRGEKKKAEGEQEEG</sequence>
<feature type="region of interest" description="Disordered" evidence="1">
    <location>
        <begin position="105"/>
        <end position="178"/>
    </location>
</feature>
<dbReference type="Proteomes" id="UP000253153">
    <property type="component" value="Unassembled WGS sequence"/>
</dbReference>
<dbReference type="EMBL" id="QKXC01000193">
    <property type="protein sequence ID" value="RBR12806.1"/>
    <property type="molecule type" value="Genomic_DNA"/>
</dbReference>
<evidence type="ECO:0000313" key="2">
    <source>
        <dbReference type="EMBL" id="RBR12806.1"/>
    </source>
</evidence>
<dbReference type="GeneID" id="41997942"/>
<evidence type="ECO:0000313" key="3">
    <source>
        <dbReference type="Proteomes" id="UP000253153"/>
    </source>
</evidence>
<feature type="region of interest" description="Disordered" evidence="1">
    <location>
        <begin position="1"/>
        <end position="26"/>
    </location>
</feature>
<proteinExistence type="predicted"/>
<dbReference type="RefSeq" id="XP_031013338.1">
    <property type="nucleotide sequence ID" value="XM_031162646.1"/>
</dbReference>
<feature type="compositionally biased region" description="Basic and acidic residues" evidence="1">
    <location>
        <begin position="219"/>
        <end position="228"/>
    </location>
</feature>
<feature type="compositionally biased region" description="Basic and acidic residues" evidence="1">
    <location>
        <begin position="125"/>
        <end position="136"/>
    </location>
</feature>
<dbReference type="OrthoDB" id="5142879at2759"/>
<evidence type="ECO:0000256" key="1">
    <source>
        <dbReference type="SAM" id="MobiDB-lite"/>
    </source>
</evidence>
<comment type="caution">
    <text evidence="2">The sequence shown here is derived from an EMBL/GenBank/DDBJ whole genome shotgun (WGS) entry which is preliminary data.</text>
</comment>
<name>A0A366R912_9HYPO</name>
<feature type="region of interest" description="Disordered" evidence="1">
    <location>
        <begin position="190"/>
        <end position="228"/>
    </location>
</feature>
<accession>A0A366R912</accession>
<gene>
    <name evidence="2" type="ORF">FIESC28_08508</name>
</gene>
<dbReference type="AlphaFoldDB" id="A0A366R912"/>
<protein>
    <submittedName>
        <fullName evidence="2">Uncharacterized protein</fullName>
    </submittedName>
</protein>
<keyword evidence="3" id="KW-1185">Reference proteome</keyword>
<organism evidence="2 3">
    <name type="scientific">Fusarium coffeatum</name>
    <dbReference type="NCBI Taxonomy" id="231269"/>
    <lineage>
        <taxon>Eukaryota</taxon>
        <taxon>Fungi</taxon>
        <taxon>Dikarya</taxon>
        <taxon>Ascomycota</taxon>
        <taxon>Pezizomycotina</taxon>
        <taxon>Sordariomycetes</taxon>
        <taxon>Hypocreomycetidae</taxon>
        <taxon>Hypocreales</taxon>
        <taxon>Nectriaceae</taxon>
        <taxon>Fusarium</taxon>
        <taxon>Fusarium incarnatum-equiseti species complex</taxon>
    </lineage>
</organism>
<reference evidence="2 3" key="1">
    <citation type="submission" date="2018-06" db="EMBL/GenBank/DDBJ databases">
        <title>Fusarium incarnatum-equiseti species complex species 28.</title>
        <authorList>
            <person name="Gardiner D.M."/>
        </authorList>
    </citation>
    <scope>NUCLEOTIDE SEQUENCE [LARGE SCALE GENOMIC DNA]</scope>
    <source>
        <strain evidence="2 3">FIESC_28</strain>
    </source>
</reference>
<feature type="compositionally biased region" description="Basic and acidic residues" evidence="1">
    <location>
        <begin position="13"/>
        <end position="25"/>
    </location>
</feature>